<dbReference type="Pfam" id="PF10178">
    <property type="entry name" value="PAC3"/>
    <property type="match status" value="1"/>
</dbReference>
<reference evidence="1" key="3">
    <citation type="submission" date="2025-09" db="UniProtKB">
        <authorList>
            <consortium name="Ensembl"/>
        </authorList>
    </citation>
    <scope>IDENTIFICATION</scope>
</reference>
<reference evidence="1 2" key="1">
    <citation type="journal article" date="2021" name="G3 (Bethesda)">
        <title>Improved contiguity of the threespine stickleback genome using long-read sequencing.</title>
        <authorList>
            <person name="Nath S."/>
            <person name="Shaw D.E."/>
            <person name="White M.A."/>
        </authorList>
    </citation>
    <scope>NUCLEOTIDE SEQUENCE [LARGE SCALE GENOMIC DNA]</scope>
    <source>
        <strain evidence="1 2">Lake Benthic</strain>
    </source>
</reference>
<name>A0AAQ4RQT4_GASAC</name>
<dbReference type="AlphaFoldDB" id="A0AAQ4RQT4"/>
<evidence type="ECO:0000313" key="1">
    <source>
        <dbReference type="Ensembl" id="ENSGACP00000065298.1"/>
    </source>
</evidence>
<dbReference type="GO" id="GO:0043248">
    <property type="term" value="P:proteasome assembly"/>
    <property type="evidence" value="ECO:0007669"/>
    <property type="project" value="InterPro"/>
</dbReference>
<evidence type="ECO:0000313" key="2">
    <source>
        <dbReference type="Proteomes" id="UP000007635"/>
    </source>
</evidence>
<dbReference type="Gene3D" id="3.30.230.90">
    <property type="match status" value="1"/>
</dbReference>
<dbReference type="PANTHER" id="PTHR31051">
    <property type="entry name" value="PROTEASOME ASSEMBLY CHAPERONE 3"/>
    <property type="match status" value="1"/>
</dbReference>
<proteinExistence type="predicted"/>
<dbReference type="Proteomes" id="UP000007635">
    <property type="component" value="Chromosome XI"/>
</dbReference>
<dbReference type="InterPro" id="IPR053720">
    <property type="entry name" value="Psm_Assembly_Chaperone"/>
</dbReference>
<protein>
    <submittedName>
        <fullName evidence="1">Proteasome (prosome, macropain) assembly chaperone 3</fullName>
    </submittedName>
</protein>
<dbReference type="PANTHER" id="PTHR31051:SF1">
    <property type="entry name" value="PROTEASOME ASSEMBLY CHAPERONE 3"/>
    <property type="match status" value="1"/>
</dbReference>
<keyword evidence="2" id="KW-1185">Reference proteome</keyword>
<organism evidence="1 2">
    <name type="scientific">Gasterosteus aculeatus aculeatus</name>
    <name type="common">three-spined stickleback</name>
    <dbReference type="NCBI Taxonomy" id="481459"/>
    <lineage>
        <taxon>Eukaryota</taxon>
        <taxon>Metazoa</taxon>
        <taxon>Chordata</taxon>
        <taxon>Craniata</taxon>
        <taxon>Vertebrata</taxon>
        <taxon>Euteleostomi</taxon>
        <taxon>Actinopterygii</taxon>
        <taxon>Neopterygii</taxon>
        <taxon>Teleostei</taxon>
        <taxon>Neoteleostei</taxon>
        <taxon>Acanthomorphata</taxon>
        <taxon>Eupercaria</taxon>
        <taxon>Perciformes</taxon>
        <taxon>Cottioidei</taxon>
        <taxon>Gasterosteales</taxon>
        <taxon>Gasterosteidae</taxon>
        <taxon>Gasterosteus</taxon>
    </lineage>
</organism>
<reference evidence="1" key="2">
    <citation type="submission" date="2025-08" db="UniProtKB">
        <authorList>
            <consortium name="Ensembl"/>
        </authorList>
    </citation>
    <scope>IDENTIFICATION</scope>
</reference>
<dbReference type="Ensembl" id="ENSGACT00000041562.1">
    <property type="protein sequence ID" value="ENSGACP00000065298.1"/>
    <property type="gene ID" value="ENSGACG00000035978.1"/>
</dbReference>
<accession>A0AAQ4RQT4</accession>
<dbReference type="GeneTree" id="ENSGT00390000000324"/>
<dbReference type="InterPro" id="IPR018788">
    <property type="entry name" value="Proteasome_assmbl_chp_3"/>
</dbReference>
<sequence>MTKYLIIPLISHKLSRNHPGSTSGRQLRHHAAPGYAPPDRARSYLVNDGAAQIAAEVAESEVFLCRRRFTLPADEDKEIHNMSSSEPVIRSRQTEKEVNGVSTQVVCTEFSNYIFIVLTQYGKMGTLISVTPDTRSNDISSPAFSTKVLLGKDEPLTHVCAKNLATFVSQEAGNRPVLMGLALKDSSLDAIKQMKEIIKSCKVW</sequence>